<dbReference type="PANTHER" id="PTHR37310">
    <property type="entry name" value="CYTOPLASMIC PROTEIN-RELATED"/>
    <property type="match status" value="1"/>
</dbReference>
<evidence type="ECO:0000313" key="2">
    <source>
        <dbReference type="Proteomes" id="UP001500831"/>
    </source>
</evidence>
<sequence>MPVREMIDTYPADINLDRGLIADAVQALIDCAQTCTACADACLSEQQVDGLRKCIRTDLDCADICATTARVLSRHTGYDANITRAQLQSCIQACTSCADECARHAGMHEHCRICAETCRACAEACQALLAKIN</sequence>
<accession>A0ABN3VT94</accession>
<proteinExistence type="predicted"/>
<dbReference type="InterPro" id="IPR044543">
    <property type="entry name" value="YHJQ-like"/>
</dbReference>
<keyword evidence="2" id="KW-1185">Reference proteome</keyword>
<dbReference type="Pfam" id="PF03860">
    <property type="entry name" value="Csp"/>
    <property type="match status" value="1"/>
</dbReference>
<organism evidence="1 2">
    <name type="scientific">Streptosporangium fragile</name>
    <dbReference type="NCBI Taxonomy" id="46186"/>
    <lineage>
        <taxon>Bacteria</taxon>
        <taxon>Bacillati</taxon>
        <taxon>Actinomycetota</taxon>
        <taxon>Actinomycetes</taxon>
        <taxon>Streptosporangiales</taxon>
        <taxon>Streptosporangiaceae</taxon>
        <taxon>Streptosporangium</taxon>
    </lineage>
</organism>
<protein>
    <submittedName>
        <fullName evidence="1">Four-helix bundle copper-binding protein</fullName>
    </submittedName>
</protein>
<dbReference type="RefSeq" id="WP_344968907.1">
    <property type="nucleotide sequence ID" value="NZ_BAAAVI010000007.1"/>
</dbReference>
<evidence type="ECO:0000313" key="1">
    <source>
        <dbReference type="EMBL" id="GAA2855412.1"/>
    </source>
</evidence>
<dbReference type="PANTHER" id="PTHR37310:SF1">
    <property type="entry name" value="CYTOPLASMIC PROTEIN"/>
    <property type="match status" value="1"/>
</dbReference>
<dbReference type="CDD" id="cd08026">
    <property type="entry name" value="DUF326"/>
    <property type="match status" value="1"/>
</dbReference>
<dbReference type="Proteomes" id="UP001500831">
    <property type="component" value="Unassembled WGS sequence"/>
</dbReference>
<dbReference type="InterPro" id="IPR005560">
    <property type="entry name" value="Csp_YhjQ"/>
</dbReference>
<gene>
    <name evidence="1" type="ORF">GCM10010517_13570</name>
</gene>
<reference evidence="1 2" key="1">
    <citation type="journal article" date="2019" name="Int. J. Syst. Evol. Microbiol.">
        <title>The Global Catalogue of Microorganisms (GCM) 10K type strain sequencing project: providing services to taxonomists for standard genome sequencing and annotation.</title>
        <authorList>
            <consortium name="The Broad Institute Genomics Platform"/>
            <consortium name="The Broad Institute Genome Sequencing Center for Infectious Disease"/>
            <person name="Wu L."/>
            <person name="Ma J."/>
        </authorList>
    </citation>
    <scope>NUCLEOTIDE SEQUENCE [LARGE SCALE GENOMIC DNA]</scope>
    <source>
        <strain evidence="1 2">JCM 6242</strain>
    </source>
</reference>
<dbReference type="EMBL" id="BAAAVI010000007">
    <property type="protein sequence ID" value="GAA2855412.1"/>
    <property type="molecule type" value="Genomic_DNA"/>
</dbReference>
<name>A0ABN3VT94_9ACTN</name>
<dbReference type="Gene3D" id="1.20.1270.360">
    <property type="match status" value="1"/>
</dbReference>
<comment type="caution">
    <text evidence="1">The sequence shown here is derived from an EMBL/GenBank/DDBJ whole genome shotgun (WGS) entry which is preliminary data.</text>
</comment>